<dbReference type="FunFam" id="3.30.70.330:FF:000182">
    <property type="entry name" value="RNA-binding motif protein 28"/>
    <property type="match status" value="1"/>
</dbReference>
<evidence type="ECO:0000256" key="1">
    <source>
        <dbReference type="ARBA" id="ARBA00004123"/>
    </source>
</evidence>
<feature type="coiled-coil region" evidence="6">
    <location>
        <begin position="499"/>
        <end position="533"/>
    </location>
</feature>
<dbReference type="Gene3D" id="3.30.70.330">
    <property type="match status" value="3"/>
</dbReference>
<dbReference type="InterPro" id="IPR000504">
    <property type="entry name" value="RRM_dom"/>
</dbReference>
<dbReference type="InterPro" id="IPR051945">
    <property type="entry name" value="RRM_MRD1_RNA_proc_ribogen"/>
</dbReference>
<proteinExistence type="evidence at transcript level"/>
<dbReference type="PANTHER" id="PTHR48039">
    <property type="entry name" value="RNA-BINDING MOTIF PROTEIN 14B"/>
    <property type="match status" value="1"/>
</dbReference>
<accession>U5ESM6</accession>
<dbReference type="PROSITE" id="PS50102">
    <property type="entry name" value="RRM"/>
    <property type="match status" value="3"/>
</dbReference>
<dbReference type="InterPro" id="IPR003954">
    <property type="entry name" value="RRM_euk-type"/>
</dbReference>
<feature type="domain" description="RRM" evidence="7">
    <location>
        <begin position="150"/>
        <end position="239"/>
    </location>
</feature>
<keyword evidence="3 5" id="KW-0694">RNA-binding</keyword>
<comment type="subcellular location">
    <subcellularLocation>
        <location evidence="1">Nucleus</location>
    </subcellularLocation>
</comment>
<evidence type="ECO:0000256" key="6">
    <source>
        <dbReference type="SAM" id="Coils"/>
    </source>
</evidence>
<dbReference type="EMBL" id="GANO01003177">
    <property type="protein sequence ID" value="JAB56694.1"/>
    <property type="molecule type" value="mRNA"/>
</dbReference>
<keyword evidence="4" id="KW-0539">Nucleus</keyword>
<dbReference type="Pfam" id="PF00076">
    <property type="entry name" value="RRM_1"/>
    <property type="match status" value="3"/>
</dbReference>
<dbReference type="AlphaFoldDB" id="U5ESM6"/>
<evidence type="ECO:0000313" key="8">
    <source>
        <dbReference type="EMBL" id="JAB56694.1"/>
    </source>
</evidence>
<evidence type="ECO:0000256" key="4">
    <source>
        <dbReference type="ARBA" id="ARBA00023242"/>
    </source>
</evidence>
<keyword evidence="6" id="KW-0175">Coiled coil</keyword>
<dbReference type="CDD" id="cd12416">
    <property type="entry name" value="RRM4_RBM28_like"/>
    <property type="match status" value="1"/>
</dbReference>
<dbReference type="SMART" id="SM00360">
    <property type="entry name" value="RRM"/>
    <property type="match status" value="3"/>
</dbReference>
<dbReference type="GO" id="GO:0003729">
    <property type="term" value="F:mRNA binding"/>
    <property type="evidence" value="ECO:0007669"/>
    <property type="project" value="TreeGrafter"/>
</dbReference>
<dbReference type="PANTHER" id="PTHR48039:SF5">
    <property type="entry name" value="RNA-BINDING PROTEIN 28"/>
    <property type="match status" value="1"/>
</dbReference>
<reference evidence="8" key="1">
    <citation type="journal article" date="2014" name="Insect Biochem. Mol. Biol.">
        <title>An insight into the sialome of the frog biting fly, Corethrella appendiculata.</title>
        <authorList>
            <person name="Ribeiro J.M.C."/>
            <person name="Chagas A.C."/>
            <person name="Pham V.M."/>
            <person name="Lounibos L.P."/>
            <person name="Calvo E."/>
        </authorList>
    </citation>
    <scope>NUCLEOTIDE SEQUENCE</scope>
    <source>
        <tissue evidence="8">Salivary glands</tissue>
    </source>
</reference>
<dbReference type="InterPro" id="IPR035979">
    <property type="entry name" value="RBD_domain_sf"/>
</dbReference>
<evidence type="ECO:0000259" key="7">
    <source>
        <dbReference type="PROSITE" id="PS50102"/>
    </source>
</evidence>
<feature type="domain" description="RRM" evidence="7">
    <location>
        <begin position="297"/>
        <end position="386"/>
    </location>
</feature>
<evidence type="ECO:0000256" key="3">
    <source>
        <dbReference type="ARBA" id="ARBA00022884"/>
    </source>
</evidence>
<organism evidence="8">
    <name type="scientific">Corethrella appendiculata</name>
    <dbReference type="NCBI Taxonomy" id="1370023"/>
    <lineage>
        <taxon>Eukaryota</taxon>
        <taxon>Metazoa</taxon>
        <taxon>Ecdysozoa</taxon>
        <taxon>Arthropoda</taxon>
        <taxon>Hexapoda</taxon>
        <taxon>Insecta</taxon>
        <taxon>Pterygota</taxon>
        <taxon>Neoptera</taxon>
        <taxon>Endopterygota</taxon>
        <taxon>Diptera</taxon>
        <taxon>Nematocera</taxon>
        <taxon>Culicoidea</taxon>
        <taxon>Chaoboridae</taxon>
        <taxon>Corethrella</taxon>
    </lineage>
</organism>
<keyword evidence="2" id="KW-0677">Repeat</keyword>
<protein>
    <submittedName>
        <fullName evidence="8">Putative rna binding motif protein 28</fullName>
    </submittedName>
</protein>
<evidence type="ECO:0000256" key="2">
    <source>
        <dbReference type="ARBA" id="ARBA00022737"/>
    </source>
</evidence>
<feature type="domain" description="RRM" evidence="7">
    <location>
        <begin position="19"/>
        <end position="96"/>
    </location>
</feature>
<dbReference type="SMART" id="SM00361">
    <property type="entry name" value="RRM_1"/>
    <property type="match status" value="2"/>
</dbReference>
<sequence>KLTKKELKLQSKQYFKRQFRLIVRNLPYKISENKLREYFQQFGNLEEINILKRNDGKLLGCAFLQYAEQKGAKKAIAEANDKLFDGRKISVSEAVDKEKYKKKIKDEKIKTEDDVKSENSDDDDDDKKDVFVDKKPKIKKEHSNEVAEGRTVFVKNLPLDTEEDEVQEVFAQFGKIENAFINREKISQHSKGTAFVIFERKESAEICLKQNRRLKIENHELEIVNALSRKEIEMKEKLKNENQSKDSRNLYLAKEGLIMAGSEAAKGVSQSDMALRLRLERQNAQILKNLSRFISRERLTIHNLPEQYDNVELRNMVKQHTGFNPKECRVMCENKPSPGAPSGKSRGYGFLSFKTHEVALKVLRKLNNNPAVFSRSKRPIVAFSIEDKKVHNIKTKRLEKSLLNNPTYQKKLEKIKAKKLEKKLKKKQIKKVDEFSDFVSFNKAKTESNKIVKVQKKERQRNLNKDLSDFAGEVSKTGVTGVRNFRKIKHQAAQHYERIKGEKKAAKKLKQHKENLKNKASRLKNVVKSNKKERPQVNDDKYFTETINKYKKIMSHLTTNTQKSKWYVE</sequence>
<dbReference type="InterPro" id="IPR012677">
    <property type="entry name" value="Nucleotide-bd_a/b_plait_sf"/>
</dbReference>
<name>U5ESM6_9DIPT</name>
<dbReference type="SUPFAM" id="SSF54928">
    <property type="entry name" value="RNA-binding domain, RBD"/>
    <property type="match status" value="2"/>
</dbReference>
<feature type="non-terminal residue" evidence="8">
    <location>
        <position position="1"/>
    </location>
</feature>
<dbReference type="GO" id="GO:0005730">
    <property type="term" value="C:nucleolus"/>
    <property type="evidence" value="ECO:0007669"/>
    <property type="project" value="TreeGrafter"/>
</dbReference>
<evidence type="ECO:0000256" key="5">
    <source>
        <dbReference type="PROSITE-ProRule" id="PRU00176"/>
    </source>
</evidence>